<organism evidence="1">
    <name type="scientific">Xenorhabdus bovienii str. puntauvense</name>
    <dbReference type="NCBI Taxonomy" id="1398201"/>
    <lineage>
        <taxon>Bacteria</taxon>
        <taxon>Pseudomonadati</taxon>
        <taxon>Pseudomonadota</taxon>
        <taxon>Gammaproteobacteria</taxon>
        <taxon>Enterobacterales</taxon>
        <taxon>Morganellaceae</taxon>
        <taxon>Xenorhabdus</taxon>
    </lineage>
</organism>
<dbReference type="Proteomes" id="UP000028511">
    <property type="component" value="Unassembled WGS sequence"/>
</dbReference>
<comment type="caution">
    <text evidence="1">The sequence shown here is derived from an EMBL/GenBank/DDBJ whole genome shotgun (WGS) entry which is preliminary data.</text>
</comment>
<proteinExistence type="predicted"/>
<dbReference type="HOGENOM" id="CLU_3190742_0_0_6"/>
<dbReference type="AlphaFoldDB" id="A0A077NDI8"/>
<accession>A0A077NDI8</accession>
<sequence>MIIWQEYKSYHNSLFLVSPWGNLTLAQLTDNIYIFHNYNKKYCRPS</sequence>
<dbReference type="EMBL" id="CBSW010000087">
    <property type="protein sequence ID" value="CDG96005.1"/>
    <property type="molecule type" value="Genomic_DNA"/>
</dbReference>
<evidence type="ECO:0000313" key="1">
    <source>
        <dbReference type="EMBL" id="CDG96005.1"/>
    </source>
</evidence>
<protein>
    <submittedName>
        <fullName evidence="1">Uncharacterized protein</fullName>
    </submittedName>
</protein>
<name>A0A077NDI8_XENBV</name>
<gene>
    <name evidence="1" type="ORF">XBP1_1770026</name>
</gene>
<reference evidence="1" key="1">
    <citation type="submission" date="2013-07" db="EMBL/GenBank/DDBJ databases">
        <title>Sub-species coevolution in mutualistic symbiosis.</title>
        <authorList>
            <person name="Murfin K."/>
            <person name="Klassen J."/>
            <person name="Lee M."/>
            <person name="Forst S."/>
            <person name="Stock P."/>
            <person name="Goodrich-Blair H."/>
        </authorList>
    </citation>
    <scope>NUCLEOTIDE SEQUENCE [LARGE SCALE GENOMIC DNA]</scope>
    <source>
        <strain evidence="1">Puntauvense</strain>
    </source>
</reference>